<dbReference type="RefSeq" id="WP_319786393.1">
    <property type="nucleotide sequence ID" value="NZ_JAWXRD010000032.1"/>
</dbReference>
<organism evidence="9 10">
    <name type="scientific">Scandinavium lactucae</name>
    <dbReference type="NCBI Taxonomy" id="3095028"/>
    <lineage>
        <taxon>Bacteria</taxon>
        <taxon>Pseudomonadati</taxon>
        <taxon>Pseudomonadota</taxon>
        <taxon>Gammaproteobacteria</taxon>
        <taxon>Enterobacterales</taxon>
        <taxon>Enterobacteriaceae</taxon>
        <taxon>Scandinavium</taxon>
    </lineage>
</organism>
<evidence type="ECO:0000256" key="1">
    <source>
        <dbReference type="ARBA" id="ARBA00004752"/>
    </source>
</evidence>
<comment type="pathway">
    <text evidence="1 7">Cell wall biogenesis; peptidoglycan biosynthesis.</text>
</comment>
<keyword evidence="6 7" id="KW-0961">Cell wall biogenesis/degradation</keyword>
<comment type="caution">
    <text evidence="9">The sequence shown here is derived from an EMBL/GenBank/DDBJ whole genome shotgun (WGS) entry which is preliminary data.</text>
</comment>
<feature type="domain" description="L,D-TPase catalytic" evidence="8">
    <location>
        <begin position="20"/>
        <end position="157"/>
    </location>
</feature>
<evidence type="ECO:0000259" key="8">
    <source>
        <dbReference type="PROSITE" id="PS52029"/>
    </source>
</evidence>
<dbReference type="CDD" id="cd16913">
    <property type="entry name" value="YkuD_like"/>
    <property type="match status" value="1"/>
</dbReference>
<feature type="active site" description="Nucleophile" evidence="7">
    <location>
        <position position="133"/>
    </location>
</feature>
<keyword evidence="5 7" id="KW-0573">Peptidoglycan synthesis</keyword>
<protein>
    <submittedName>
        <fullName evidence="9">L,D-transpeptidase family protein</fullName>
    </submittedName>
</protein>
<dbReference type="PROSITE" id="PS52029">
    <property type="entry name" value="LD_TPASE"/>
    <property type="match status" value="1"/>
</dbReference>
<dbReference type="InterPro" id="IPR038063">
    <property type="entry name" value="Transpep_catalytic_dom"/>
</dbReference>
<comment type="similarity">
    <text evidence="2">Belongs to the YkuD family.</text>
</comment>
<evidence type="ECO:0000256" key="3">
    <source>
        <dbReference type="ARBA" id="ARBA00022679"/>
    </source>
</evidence>
<dbReference type="PANTHER" id="PTHR36699">
    <property type="entry name" value="LD-TRANSPEPTIDASE"/>
    <property type="match status" value="1"/>
</dbReference>
<dbReference type="Gene3D" id="2.40.440.10">
    <property type="entry name" value="L,D-transpeptidase catalytic domain-like"/>
    <property type="match status" value="1"/>
</dbReference>
<name>A0ABU4QPV5_9ENTR</name>
<feature type="active site" description="Proton donor/acceptor" evidence="7">
    <location>
        <position position="111"/>
    </location>
</feature>
<evidence type="ECO:0000256" key="2">
    <source>
        <dbReference type="ARBA" id="ARBA00005992"/>
    </source>
</evidence>
<dbReference type="EMBL" id="JAWXRD010000032">
    <property type="protein sequence ID" value="MDX6041331.1"/>
    <property type="molecule type" value="Genomic_DNA"/>
</dbReference>
<dbReference type="Pfam" id="PF03734">
    <property type="entry name" value="YkuD"/>
    <property type="match status" value="1"/>
</dbReference>
<evidence type="ECO:0000313" key="9">
    <source>
        <dbReference type="EMBL" id="MDX6041331.1"/>
    </source>
</evidence>
<proteinExistence type="inferred from homology"/>
<evidence type="ECO:0000256" key="4">
    <source>
        <dbReference type="ARBA" id="ARBA00022960"/>
    </source>
</evidence>
<gene>
    <name evidence="9" type="ORF">SIK69_14150</name>
</gene>
<accession>A0ABU4QPV5</accession>
<evidence type="ECO:0000256" key="7">
    <source>
        <dbReference type="PROSITE-ProRule" id="PRU01373"/>
    </source>
</evidence>
<dbReference type="PANTHER" id="PTHR36699:SF1">
    <property type="entry name" value="L,D-TRANSPEPTIDASE YAFK-RELATED"/>
    <property type="match status" value="1"/>
</dbReference>
<keyword evidence="3" id="KW-0808">Transferase</keyword>
<dbReference type="SUPFAM" id="SSF141523">
    <property type="entry name" value="L,D-transpeptidase catalytic domain-like"/>
    <property type="match status" value="1"/>
</dbReference>
<sequence>MARWGHASPPALLPAAQQADLIVIHKSKRTLTLMRHGVPLANYHVSLGKNADAGPKQREGDKRTPQGHYFIDSRNSHSRFSLSLHISYPDKNDIKAAKAAGYSPGENIMIHGLPNGWAGLNPLLQLIDWTDGCIAVTNTEMDDIWSRVSTGTPVEIEP</sequence>
<evidence type="ECO:0000313" key="10">
    <source>
        <dbReference type="Proteomes" id="UP001275664"/>
    </source>
</evidence>
<keyword evidence="10" id="KW-1185">Reference proteome</keyword>
<reference evidence="9 10" key="1">
    <citation type="submission" date="2023-11" db="EMBL/GenBank/DDBJ databases">
        <title>Scandinavium wanjuensis sp. nov., isolated from lettuce South Korea.</title>
        <authorList>
            <person name="Park J."/>
            <person name="Park S."/>
            <person name="Oh K.K."/>
            <person name="Cho G.S."/>
            <person name="Franz C.M.A.P."/>
        </authorList>
    </citation>
    <scope>NUCLEOTIDE SEQUENCE [LARGE SCALE GENOMIC DNA]</scope>
    <source>
        <strain evidence="9 10">V105_6</strain>
    </source>
</reference>
<evidence type="ECO:0000256" key="5">
    <source>
        <dbReference type="ARBA" id="ARBA00022984"/>
    </source>
</evidence>
<dbReference type="InterPro" id="IPR005490">
    <property type="entry name" value="LD_TPept_cat_dom"/>
</dbReference>
<evidence type="ECO:0000256" key="6">
    <source>
        <dbReference type="ARBA" id="ARBA00023316"/>
    </source>
</evidence>
<keyword evidence="4 7" id="KW-0133">Cell shape</keyword>
<dbReference type="Proteomes" id="UP001275664">
    <property type="component" value="Unassembled WGS sequence"/>
</dbReference>